<feature type="compositionally biased region" description="Low complexity" evidence="1">
    <location>
        <begin position="171"/>
        <end position="187"/>
    </location>
</feature>
<accession>A0ABV1KW43</accession>
<gene>
    <name evidence="3" type="ORF">QJS35_15530</name>
</gene>
<feature type="transmembrane region" description="Helical" evidence="2">
    <location>
        <begin position="26"/>
        <end position="47"/>
    </location>
</feature>
<dbReference type="RefSeq" id="WP_232186029.1">
    <property type="nucleotide sequence ID" value="NZ_JAIOAP010000007.1"/>
</dbReference>
<keyword evidence="4" id="KW-1185">Reference proteome</keyword>
<comment type="caution">
    <text evidence="3">The sequence shown here is derived from an EMBL/GenBank/DDBJ whole genome shotgun (WGS) entry which is preliminary data.</text>
</comment>
<sequence length="420" mass="47069">MKRIARSPNWPLLKARWRRILITGRAYFVLSVCSMVLFVLLGLGGMAQKSLIASPVQSMKGFAASVSGQFFKSLLGMELPHMDSGEGSPFHASRMAAFLLRFMTDMNADDPKSLLALEMPGMDRDHSVLLRPGSGGPEAPEDRSPLDEGDRQPDNGQPDINGSPDPKATLQPEESPSSIEQTPSSEPSQEEDNPPKFTGKQTTEGRKVVFIYHSHNRESWYPELKSDKKDPNSDSVNVTLVGKRLAKQLESLGIGSTHSSKDYPTTVQGYNWNYSYKYSLQTVRQALASNKQLKFFFDIHRDSQRRKKTTATIKQKDYAQVYLIIGHRNPNWRENEQFANQIHERLEKDYPGLSRGVWGKTAANGNGEYNQSIAPDSVLIEIGGVDNTLQECYRTADILAKVIAELYWENENAVKVNAEK</sequence>
<dbReference type="SUPFAM" id="SSF53187">
    <property type="entry name" value="Zn-dependent exopeptidases"/>
    <property type="match status" value="1"/>
</dbReference>
<evidence type="ECO:0000256" key="1">
    <source>
        <dbReference type="SAM" id="MobiDB-lite"/>
    </source>
</evidence>
<evidence type="ECO:0000313" key="4">
    <source>
        <dbReference type="Proteomes" id="UP001493487"/>
    </source>
</evidence>
<dbReference type="Gene3D" id="3.40.630.40">
    <property type="entry name" value="Zn-dependent exopeptidases"/>
    <property type="match status" value="1"/>
</dbReference>
<dbReference type="Pfam" id="PF07454">
    <property type="entry name" value="SpoIIP"/>
    <property type="match status" value="1"/>
</dbReference>
<organism evidence="3 4">
    <name type="scientific">Cohnella silvisoli</name>
    <dbReference type="NCBI Taxonomy" id="2873699"/>
    <lineage>
        <taxon>Bacteria</taxon>
        <taxon>Bacillati</taxon>
        <taxon>Bacillota</taxon>
        <taxon>Bacilli</taxon>
        <taxon>Bacillales</taxon>
        <taxon>Paenibacillaceae</taxon>
        <taxon>Cohnella</taxon>
    </lineage>
</organism>
<proteinExistence type="predicted"/>
<feature type="compositionally biased region" description="Basic and acidic residues" evidence="1">
    <location>
        <begin position="140"/>
        <end position="153"/>
    </location>
</feature>
<dbReference type="InterPro" id="IPR010897">
    <property type="entry name" value="Spore_II_P"/>
</dbReference>
<dbReference type="EMBL" id="JASKHM010000008">
    <property type="protein sequence ID" value="MEQ4483806.1"/>
    <property type="molecule type" value="Genomic_DNA"/>
</dbReference>
<keyword evidence="2" id="KW-0472">Membrane</keyword>
<evidence type="ECO:0000256" key="2">
    <source>
        <dbReference type="SAM" id="Phobius"/>
    </source>
</evidence>
<protein>
    <submittedName>
        <fullName evidence="3">Stage II sporulation protein P</fullName>
    </submittedName>
</protein>
<keyword evidence="2" id="KW-1133">Transmembrane helix</keyword>
<evidence type="ECO:0000313" key="3">
    <source>
        <dbReference type="EMBL" id="MEQ4483806.1"/>
    </source>
</evidence>
<dbReference type="Proteomes" id="UP001493487">
    <property type="component" value="Unassembled WGS sequence"/>
</dbReference>
<keyword evidence="2" id="KW-0812">Transmembrane</keyword>
<reference evidence="3 4" key="1">
    <citation type="journal article" date="2023" name="Genome Announc.">
        <title>Pan-Genome Analyses of the Genus Cohnella and Proposal of the Novel Species Cohnella silvisoli sp. nov., Isolated from Forest Soil.</title>
        <authorList>
            <person name="Wang C."/>
            <person name="Mao L."/>
            <person name="Bao G."/>
            <person name="Zhu H."/>
        </authorList>
    </citation>
    <scope>NUCLEOTIDE SEQUENCE [LARGE SCALE GENOMIC DNA]</scope>
    <source>
        <strain evidence="3 4">NL03-T5-1</strain>
    </source>
</reference>
<dbReference type="NCBIfam" id="TIGR02867">
    <property type="entry name" value="spore_II_P"/>
    <property type="match status" value="1"/>
</dbReference>
<name>A0ABV1KW43_9BACL</name>
<feature type="region of interest" description="Disordered" evidence="1">
    <location>
        <begin position="125"/>
        <end position="206"/>
    </location>
</feature>